<name>F0UUL4_AJEC8</name>
<organism evidence="2">
    <name type="scientific">Ajellomyces capsulatus (strain H88)</name>
    <name type="common">Darling's disease fungus</name>
    <name type="synonym">Histoplasma capsulatum</name>
    <dbReference type="NCBI Taxonomy" id="544711"/>
    <lineage>
        <taxon>Eukaryota</taxon>
        <taxon>Fungi</taxon>
        <taxon>Dikarya</taxon>
        <taxon>Ascomycota</taxon>
        <taxon>Pezizomycotina</taxon>
        <taxon>Eurotiomycetes</taxon>
        <taxon>Eurotiomycetidae</taxon>
        <taxon>Onygenales</taxon>
        <taxon>Ajellomycetaceae</taxon>
        <taxon>Histoplasma</taxon>
    </lineage>
</organism>
<dbReference type="EMBL" id="DS990643">
    <property type="protein sequence ID" value="EGC49591.1"/>
    <property type="molecule type" value="Genomic_DNA"/>
</dbReference>
<sequence>MSTALTIAMADLDIPEFHESWGQVNHYRTNSTYKASELYGGKIGRERRRPSSSVSFHRRSIWAPRFEKIDDNDNNTCLGSPWAVVVLVLRAAAADGLCATWSFLVPWLLVAAGYHRQMNPSMAASKSKMSAERRKVDS</sequence>
<evidence type="ECO:0000313" key="1">
    <source>
        <dbReference type="EMBL" id="EGC49591.1"/>
    </source>
</evidence>
<reference evidence="2" key="1">
    <citation type="submission" date="2008-07" db="EMBL/GenBank/DDBJ databases">
        <title>Annotation of Ajellomyces capsulatus strain H88.</title>
        <authorList>
            <person name="Champion M."/>
            <person name="Cuomo C."/>
            <person name="Ma L.-J."/>
            <person name="Henn M.R."/>
            <person name="Sil A."/>
            <person name="Goldman B."/>
            <person name="Young S.K."/>
            <person name="Kodira C.D."/>
            <person name="Zeng Q."/>
            <person name="Koehrsen M."/>
            <person name="Alvarado L."/>
            <person name="Berlin A."/>
            <person name="Borenstein D."/>
            <person name="Chen Z."/>
            <person name="Engels R."/>
            <person name="Freedman E."/>
            <person name="Gellesch M."/>
            <person name="Goldberg J."/>
            <person name="Griggs A."/>
            <person name="Gujja S."/>
            <person name="Heiman D."/>
            <person name="Hepburn T."/>
            <person name="Howarth C."/>
            <person name="Jen D."/>
            <person name="Larson L."/>
            <person name="Lewis B."/>
            <person name="Mehta T."/>
            <person name="Park D."/>
            <person name="Pearson M."/>
            <person name="Roberts A."/>
            <person name="Saif S."/>
            <person name="Shea T."/>
            <person name="Shenoy N."/>
            <person name="Sisk P."/>
            <person name="Stolte C."/>
            <person name="Sykes S."/>
            <person name="Walk T."/>
            <person name="White J."/>
            <person name="Yandava C."/>
            <person name="Klein B."/>
            <person name="McEwen J.G."/>
            <person name="Puccia R."/>
            <person name="Goldman G.H."/>
            <person name="Felipe M.S."/>
            <person name="Nino-Vega G."/>
            <person name="San-Blas G."/>
            <person name="Taylor J."/>
            <person name="Mendoza L."/>
            <person name="Galagan J."/>
            <person name="Nusbaum C."/>
            <person name="Birren B."/>
        </authorList>
    </citation>
    <scope>NUCLEOTIDE SEQUENCE [LARGE SCALE GENOMIC DNA]</scope>
    <source>
        <strain evidence="2">H88</strain>
    </source>
</reference>
<dbReference type="HOGENOM" id="CLU_1854638_0_0_1"/>
<accession>F0UUL4</accession>
<proteinExistence type="predicted"/>
<evidence type="ECO:0000313" key="2">
    <source>
        <dbReference type="Proteomes" id="UP000008142"/>
    </source>
</evidence>
<gene>
    <name evidence="1" type="ORF">HCEG_08806</name>
</gene>
<dbReference type="AlphaFoldDB" id="F0UUL4"/>
<protein>
    <submittedName>
        <fullName evidence="1">Predicted protein</fullName>
    </submittedName>
</protein>
<dbReference type="Proteomes" id="UP000008142">
    <property type="component" value="Unassembled WGS sequence"/>
</dbReference>